<dbReference type="Pfam" id="PF08341">
    <property type="entry name" value="TED"/>
    <property type="match status" value="1"/>
</dbReference>
<dbReference type="Proteomes" id="UP000193387">
    <property type="component" value="Unassembled WGS sequence"/>
</dbReference>
<dbReference type="AlphaFoldDB" id="A0AAJ3NK05"/>
<proteinExistence type="predicted"/>
<sequence>MTVLSISGRRLSRVATHRRVLVRPATQVPQMTRYRGGTYSHTVDTVVFADGSRARTDLIRLNPNLHAYSLDFTGVAPSHPSRYALGTWAALPHLSTRGYEAQVDWILRHSFPMRSTAALSQQLRAAGHPLGKANISEHEAIAATQAAIWHFTNGLVLHTRPLNVPVSTRRRAGAITFEFDGEPQLGGYSVWTDSDTVVGFKLQKSANGVSWQDVSGSQLMADAGRGRYQRALGVGSTVSASRHGRAGRGYRYYRLVTTAHSSTASVGHVDFWLTGSRHYRNADRVVHLYNYLLSGACNALENTEELRLVDDQATAESELVGPFQVPIPLTLSVSAGHTLVDADGMAVRDIVEPGTDFYLRPASGTSAATIIATSPHSLTGRVLTGVASDGAPQRLTPIALTVPADVAIEFDITWQPDESCSDIA</sequence>
<dbReference type="RefSeq" id="WP_085258819.1">
    <property type="nucleotide sequence ID" value="NZ_AP022573.1"/>
</dbReference>
<evidence type="ECO:0000259" key="1">
    <source>
        <dbReference type="Pfam" id="PF08341"/>
    </source>
</evidence>
<protein>
    <submittedName>
        <fullName evidence="2">TQXA domain-containing protein</fullName>
    </submittedName>
</protein>
<comment type="caution">
    <text evidence="2">The sequence shown here is derived from an EMBL/GenBank/DDBJ whole genome shotgun (WGS) entry which is preliminary data.</text>
</comment>
<gene>
    <name evidence="2" type="ORF">AWC23_02510</name>
</gene>
<dbReference type="Gene3D" id="1.10.150.480">
    <property type="match status" value="1"/>
</dbReference>
<dbReference type="NCBIfam" id="TIGR03934">
    <property type="entry name" value="TQXA_dom"/>
    <property type="match status" value="1"/>
</dbReference>
<evidence type="ECO:0000313" key="3">
    <source>
        <dbReference type="Proteomes" id="UP000193387"/>
    </source>
</evidence>
<evidence type="ECO:0000313" key="2">
    <source>
        <dbReference type="EMBL" id="ORW63490.1"/>
    </source>
</evidence>
<feature type="domain" description="Thioester" evidence="1">
    <location>
        <begin position="67"/>
        <end position="156"/>
    </location>
</feature>
<dbReference type="InterPro" id="IPR013552">
    <property type="entry name" value="Thioester_dom"/>
</dbReference>
<dbReference type="EMBL" id="LQPR01000087">
    <property type="protein sequence ID" value="ORW63490.1"/>
    <property type="molecule type" value="Genomic_DNA"/>
</dbReference>
<organism evidence="2 3">
    <name type="scientific">Mycobacterium saskatchewanense</name>
    <dbReference type="NCBI Taxonomy" id="220927"/>
    <lineage>
        <taxon>Bacteria</taxon>
        <taxon>Bacillati</taxon>
        <taxon>Actinomycetota</taxon>
        <taxon>Actinomycetes</taxon>
        <taxon>Mycobacteriales</taxon>
        <taxon>Mycobacteriaceae</taxon>
        <taxon>Mycobacterium</taxon>
        <taxon>Mycobacterium simiae complex</taxon>
    </lineage>
</organism>
<keyword evidence="3" id="KW-1185">Reference proteome</keyword>
<dbReference type="InterPro" id="IPR023849">
    <property type="entry name" value="TQXA_dom"/>
</dbReference>
<accession>A0AAJ3NK05</accession>
<reference evidence="2 3" key="1">
    <citation type="submission" date="2016-01" db="EMBL/GenBank/DDBJ databases">
        <title>The new phylogeny of the genus Mycobacterium.</title>
        <authorList>
            <person name="Tarcisio F."/>
            <person name="Conor M."/>
            <person name="Antonella G."/>
            <person name="Elisabetta G."/>
            <person name="Giulia F.S."/>
            <person name="Sara T."/>
            <person name="Anna F."/>
            <person name="Clotilde B."/>
            <person name="Roberto B."/>
            <person name="Veronica D.S."/>
            <person name="Fabio R."/>
            <person name="Monica P."/>
            <person name="Olivier J."/>
            <person name="Enrico T."/>
            <person name="Nicola S."/>
        </authorList>
    </citation>
    <scope>NUCLEOTIDE SEQUENCE [LARGE SCALE GENOMIC DNA]</scope>
    <source>
        <strain evidence="2 3">DSM 44616</strain>
    </source>
</reference>
<name>A0AAJ3NK05_9MYCO</name>